<dbReference type="Gene3D" id="3.90.310.10">
    <property type="entry name" value="ENV polyprotein, receptor-binding domain"/>
    <property type="match status" value="1"/>
</dbReference>
<dbReference type="RefSeq" id="XP_023563839.1">
    <property type="nucleotide sequence ID" value="XM_023708071.1"/>
</dbReference>
<dbReference type="InterPro" id="IPR008981">
    <property type="entry name" value="FMuLV_rcpt-bd"/>
</dbReference>
<dbReference type="GeneID" id="101585191"/>
<evidence type="ECO:0000313" key="2">
    <source>
        <dbReference type="Proteomes" id="UP000515203"/>
    </source>
</evidence>
<dbReference type="OrthoDB" id="9612468at2759"/>
<dbReference type="Gene3D" id="1.10.287.210">
    <property type="match status" value="1"/>
</dbReference>
<dbReference type="PANTHER" id="PTHR10424:SF68">
    <property type="entry name" value="ENDOGENOUS RETROVIRUS GROUP 3 MEMBER 1 ENV POLYPROTEIN"/>
    <property type="match status" value="1"/>
</dbReference>
<protein>
    <submittedName>
        <fullName evidence="3">Endogenous retrovirus group 3 member 1 Env polyprotein</fullName>
    </submittedName>
</protein>
<dbReference type="PANTHER" id="PTHR10424">
    <property type="entry name" value="VIRAL ENVELOPE PROTEIN"/>
    <property type="match status" value="1"/>
</dbReference>
<keyword evidence="1" id="KW-0732">Signal</keyword>
<accession>A0A6P6DUT0</accession>
<proteinExistence type="predicted"/>
<reference evidence="3" key="1">
    <citation type="submission" date="2025-08" db="UniProtKB">
        <authorList>
            <consortium name="RefSeq"/>
        </authorList>
    </citation>
    <scope>IDENTIFICATION</scope>
</reference>
<name>A0A6P6DUT0_OCTDE</name>
<dbReference type="SUPFAM" id="SSF58069">
    <property type="entry name" value="Virus ectodomain"/>
    <property type="match status" value="1"/>
</dbReference>
<keyword evidence="2" id="KW-1185">Reference proteome</keyword>
<feature type="signal peptide" evidence="1">
    <location>
        <begin position="1"/>
        <end position="35"/>
    </location>
</feature>
<dbReference type="SUPFAM" id="SSF49830">
    <property type="entry name" value="ENV polyprotein, receptor-binding domain"/>
    <property type="match status" value="1"/>
</dbReference>
<feature type="chain" id="PRO_5028357026" evidence="1">
    <location>
        <begin position="36"/>
        <end position="606"/>
    </location>
</feature>
<gene>
    <name evidence="3" type="primary">Erv3-1</name>
</gene>
<dbReference type="InParanoid" id="A0A6P6DUT0"/>
<organism evidence="2 3">
    <name type="scientific">Octodon degus</name>
    <name type="common">Degu</name>
    <name type="synonym">Sciurus degus</name>
    <dbReference type="NCBI Taxonomy" id="10160"/>
    <lineage>
        <taxon>Eukaryota</taxon>
        <taxon>Metazoa</taxon>
        <taxon>Chordata</taxon>
        <taxon>Craniata</taxon>
        <taxon>Vertebrata</taxon>
        <taxon>Euteleostomi</taxon>
        <taxon>Mammalia</taxon>
        <taxon>Eutheria</taxon>
        <taxon>Euarchontoglires</taxon>
        <taxon>Glires</taxon>
        <taxon>Rodentia</taxon>
        <taxon>Hystricomorpha</taxon>
        <taxon>Octodontidae</taxon>
        <taxon>Octodon</taxon>
    </lineage>
</organism>
<dbReference type="InterPro" id="IPR018154">
    <property type="entry name" value="TLV/ENV_coat_polyprotein"/>
</dbReference>
<evidence type="ECO:0000313" key="3">
    <source>
        <dbReference type="RefSeq" id="XP_023563839.1"/>
    </source>
</evidence>
<sequence>MFVEFFVYSLCGMFSGYKLTAVGLFCLLNAPLVLAQESKGENECRPCRQVTRSGTTVTTSFLFHTYYHCSGKLKGTCRHNGTLYLICDPGKGEPFVCYDPAFPARLSVYELRARNSRGPLINQTQVKGIIPSKVNLYFDACKLISYTDLGPTCGNLWWERQYMLEHKYMCERDPQKDCWVPDYYFCQSWACVKWATWHGSGDTMLLRRGVSSSDCAHGSCNPLILTLNFPQDWRWLQGRQFGLLIDGRGKDPGAMVFIQRKHYVPLASSFRVLDSVYEEPSPALPKLRVSGKNLFIKLAEDIAHALEINSCYVCGGALIAVQWPWEAKEWDSEGTINMTLTTERSDSQPSRRGTHPWILKTSIIGKNCISRWGPNYTQPVGELTCVGKKFYNATSQKTEWCGNQTDRNPFQNFTDLTDIWNDLGKAHHWRAPVGLYWICGNRAYAQLPAAWTGACALGTVRPSFFLLPLREGELLGLPLHVSHSQKKRELGEIHPGDWKDHEWPPERIIQYYGPVTWEEDRSWGYGTPTDVLNRIIQLQANLETSETSGALTILSKQQTKIRNAVYQNKLAIDYLLAKEGGVCGKFNLSNCCLQIDDKGEVISETS</sequence>
<dbReference type="CTD" id="2086"/>
<dbReference type="AlphaFoldDB" id="A0A6P6DUT0"/>
<evidence type="ECO:0000256" key="1">
    <source>
        <dbReference type="SAM" id="SignalP"/>
    </source>
</evidence>
<dbReference type="Proteomes" id="UP000515203">
    <property type="component" value="Unplaced"/>
</dbReference>